<dbReference type="CDD" id="cd14688">
    <property type="entry name" value="bZIP_YAP"/>
    <property type="match status" value="1"/>
</dbReference>
<evidence type="ECO:0000256" key="1">
    <source>
        <dbReference type="SAM" id="MobiDB-lite"/>
    </source>
</evidence>
<dbReference type="AlphaFoldDB" id="A0A0C2ILL3"/>
<feature type="region of interest" description="Disordered" evidence="1">
    <location>
        <begin position="1"/>
        <end position="41"/>
    </location>
</feature>
<dbReference type="VEuPathDB" id="FungiDB:SPBR_05060"/>
<dbReference type="EMBL" id="AWTV01000010">
    <property type="protein sequence ID" value="KIH87900.1"/>
    <property type="molecule type" value="Genomic_DNA"/>
</dbReference>
<feature type="compositionally biased region" description="Basic and acidic residues" evidence="1">
    <location>
        <begin position="1"/>
        <end position="15"/>
    </location>
</feature>
<organism evidence="2 3">
    <name type="scientific">Sporothrix brasiliensis 5110</name>
    <dbReference type="NCBI Taxonomy" id="1398154"/>
    <lineage>
        <taxon>Eukaryota</taxon>
        <taxon>Fungi</taxon>
        <taxon>Dikarya</taxon>
        <taxon>Ascomycota</taxon>
        <taxon>Pezizomycotina</taxon>
        <taxon>Sordariomycetes</taxon>
        <taxon>Sordariomycetidae</taxon>
        <taxon>Ophiostomatales</taxon>
        <taxon>Ophiostomataceae</taxon>
        <taxon>Sporothrix</taxon>
    </lineage>
</organism>
<name>A0A0C2ILL3_9PEZI</name>
<accession>A0A0C2ILL3</accession>
<reference evidence="2 3" key="1">
    <citation type="journal article" date="2014" name="BMC Genomics">
        <title>Comparative genomics of the major fungal agents of human and animal Sporotrichosis: Sporothrix schenckii and Sporothrix brasiliensis.</title>
        <authorList>
            <person name="Teixeira M.M."/>
            <person name="de Almeida L.G."/>
            <person name="Kubitschek-Barreira P."/>
            <person name="Alves F.L."/>
            <person name="Kioshima E.S."/>
            <person name="Abadio A.K."/>
            <person name="Fernandes L."/>
            <person name="Derengowski L.S."/>
            <person name="Ferreira K.S."/>
            <person name="Souza R.C."/>
            <person name="Ruiz J.C."/>
            <person name="de Andrade N.C."/>
            <person name="Paes H.C."/>
            <person name="Nicola A.M."/>
            <person name="Albuquerque P."/>
            <person name="Gerber A.L."/>
            <person name="Martins V.P."/>
            <person name="Peconick L.D."/>
            <person name="Neto A.V."/>
            <person name="Chaucanez C.B."/>
            <person name="Silva P.A."/>
            <person name="Cunha O.L."/>
            <person name="de Oliveira F.F."/>
            <person name="dos Santos T.C."/>
            <person name="Barros A.L."/>
            <person name="Soares M.A."/>
            <person name="de Oliveira L.M."/>
            <person name="Marini M.M."/>
            <person name="Villalobos-Duno H."/>
            <person name="Cunha M.M."/>
            <person name="de Hoog S."/>
            <person name="da Silveira J.F."/>
            <person name="Henrissat B."/>
            <person name="Nino-Vega G.A."/>
            <person name="Cisalpino P.S."/>
            <person name="Mora-Montes H.M."/>
            <person name="Almeida S.R."/>
            <person name="Stajich J.E."/>
            <person name="Lopes-Bezerra L.M."/>
            <person name="Vasconcelos A.T."/>
            <person name="Felipe M.S."/>
        </authorList>
    </citation>
    <scope>NUCLEOTIDE SEQUENCE [LARGE SCALE GENOMIC DNA]</scope>
    <source>
        <strain evidence="2 3">5110</strain>
    </source>
</reference>
<dbReference type="PANTHER" id="PTHR38116">
    <property type="entry name" value="CHROMOSOME 7, WHOLE GENOME SHOTGUN SEQUENCE"/>
    <property type="match status" value="1"/>
</dbReference>
<comment type="caution">
    <text evidence="2">The sequence shown here is derived from an EMBL/GenBank/DDBJ whole genome shotgun (WGS) entry which is preliminary data.</text>
</comment>
<protein>
    <recommendedName>
        <fullName evidence="4">BZIP domain-containing protein</fullName>
    </recommendedName>
</protein>
<dbReference type="Proteomes" id="UP000031575">
    <property type="component" value="Unassembled WGS sequence"/>
</dbReference>
<feature type="compositionally biased region" description="Basic residues" evidence="1">
    <location>
        <begin position="30"/>
        <end position="41"/>
    </location>
</feature>
<dbReference type="OrthoDB" id="125347at2759"/>
<keyword evidence="3" id="KW-1185">Reference proteome</keyword>
<dbReference type="RefSeq" id="XP_040615910.1">
    <property type="nucleotide sequence ID" value="XM_040763337.1"/>
</dbReference>
<dbReference type="HOGENOM" id="CLU_033726_0_0_1"/>
<gene>
    <name evidence="2" type="ORF">SPBR_05060</name>
</gene>
<sequence length="358" mass="40080">MSEPHSLGEGKTHEDGEADIWKGLSDKAERRKRQNRLHQRAWRRRKALEASEAALAASNEGQASSGFWVLKPVVQTHPEQEQQLQLYKERVQQPAGYFVLTPRPTVSSLPSGSSSPPSYVPGRVKLIPPLLQYVSSGGSATGSNSSLSSLFSLQPNPNLHMFILPAAFVHFPLSLDHRLLTLIQYNVLRATLTNMAILAILHSAMDADCGLDQILDHIYPPLPTPATSPDDLPVSLRPTPLQRRIFHDQEPRRPDMLWISSVPSPAMRDNLLRTYGQWDPDNLCCDLLGGLYEGFDDVERRGIIVWSDPWLPDSWEVTPGFAKKWPFLLTGCDELMAATDRWRAGRGEEPLAIDWGKE</sequence>
<evidence type="ECO:0008006" key="4">
    <source>
        <dbReference type="Google" id="ProtNLM"/>
    </source>
</evidence>
<dbReference type="GeneID" id="63678258"/>
<dbReference type="PANTHER" id="PTHR38116:SF1">
    <property type="entry name" value="BZIP DOMAIN-CONTAINING PROTEIN"/>
    <property type="match status" value="1"/>
</dbReference>
<dbReference type="Pfam" id="PF11905">
    <property type="entry name" value="DUF3425"/>
    <property type="match status" value="1"/>
</dbReference>
<dbReference type="InterPro" id="IPR021833">
    <property type="entry name" value="DUF3425"/>
</dbReference>
<proteinExistence type="predicted"/>
<evidence type="ECO:0000313" key="3">
    <source>
        <dbReference type="Proteomes" id="UP000031575"/>
    </source>
</evidence>
<evidence type="ECO:0000313" key="2">
    <source>
        <dbReference type="EMBL" id="KIH87900.1"/>
    </source>
</evidence>